<evidence type="ECO:0000313" key="4">
    <source>
        <dbReference type="WBParaSite" id="PSAMB.scaffold46size96096.g1031.t1"/>
    </source>
</evidence>
<feature type="chain" id="PRO_5037205640" evidence="1">
    <location>
        <begin position="19"/>
        <end position="169"/>
    </location>
</feature>
<dbReference type="AlphaFoldDB" id="A0A914WM52"/>
<evidence type="ECO:0000313" key="3">
    <source>
        <dbReference type="Proteomes" id="UP000887566"/>
    </source>
</evidence>
<evidence type="ECO:0000256" key="1">
    <source>
        <dbReference type="SAM" id="SignalP"/>
    </source>
</evidence>
<dbReference type="Proteomes" id="UP000887566">
    <property type="component" value="Unplaced"/>
</dbReference>
<proteinExistence type="predicted"/>
<dbReference type="Gene3D" id="1.10.533.30">
    <property type="entry name" value="Nematode polyprotein allergen ABA-1"/>
    <property type="match status" value="1"/>
</dbReference>
<dbReference type="Pfam" id="PF16469">
    <property type="entry name" value="NPA"/>
    <property type="match status" value="1"/>
</dbReference>
<sequence>MISVKFVLIVLASKVVLTVLNPLLRSEDDVPTRQRRGSGCKDVWRIHRSWLTEDQKEELKTLNYDGADFETLYDKIWSYYVNTKGAVRKEARLKLRDSCLSILKNLIGDENANQLKLLKQQGAKNSEVFASAGQFIEVIDDSEKRQQAEKVVRSCKQVFGSSNKKRRQL</sequence>
<dbReference type="InterPro" id="IPR038289">
    <property type="entry name" value="DVA-1_sf"/>
</dbReference>
<organism evidence="3 4">
    <name type="scientific">Plectus sambesii</name>
    <dbReference type="NCBI Taxonomy" id="2011161"/>
    <lineage>
        <taxon>Eukaryota</taxon>
        <taxon>Metazoa</taxon>
        <taxon>Ecdysozoa</taxon>
        <taxon>Nematoda</taxon>
        <taxon>Chromadorea</taxon>
        <taxon>Plectida</taxon>
        <taxon>Plectina</taxon>
        <taxon>Plectoidea</taxon>
        <taxon>Plectidae</taxon>
        <taxon>Plectus</taxon>
    </lineage>
</organism>
<dbReference type="InterPro" id="IPR032487">
    <property type="entry name" value="ABA-1_nematode"/>
</dbReference>
<name>A0A914WM52_9BILA</name>
<feature type="signal peptide" evidence="1">
    <location>
        <begin position="1"/>
        <end position="18"/>
    </location>
</feature>
<keyword evidence="1" id="KW-0732">Signal</keyword>
<evidence type="ECO:0000259" key="2">
    <source>
        <dbReference type="Pfam" id="PF16469"/>
    </source>
</evidence>
<protein>
    <submittedName>
        <fullName evidence="4">Polyprotein allergen nematode domain-containing protein</fullName>
    </submittedName>
</protein>
<reference evidence="4" key="1">
    <citation type="submission" date="2022-11" db="UniProtKB">
        <authorList>
            <consortium name="WormBaseParasite"/>
        </authorList>
    </citation>
    <scope>IDENTIFICATION</scope>
</reference>
<keyword evidence="3" id="KW-1185">Reference proteome</keyword>
<accession>A0A914WM52</accession>
<feature type="domain" description="Polyprotein allergen nematode" evidence="2">
    <location>
        <begin position="47"/>
        <end position="159"/>
    </location>
</feature>
<dbReference type="WBParaSite" id="PSAMB.scaffold46size96096.g1031.t1">
    <property type="protein sequence ID" value="PSAMB.scaffold46size96096.g1031.t1"/>
    <property type="gene ID" value="PSAMB.scaffold46size96096.g1031"/>
</dbReference>